<gene>
    <name evidence="1" type="ORF">PITCH_A520009</name>
</gene>
<organism evidence="1">
    <name type="scientific">uncultured Desulfobacterium sp</name>
    <dbReference type="NCBI Taxonomy" id="201089"/>
    <lineage>
        <taxon>Bacteria</taxon>
        <taxon>Pseudomonadati</taxon>
        <taxon>Thermodesulfobacteriota</taxon>
        <taxon>Desulfobacteria</taxon>
        <taxon>Desulfobacterales</taxon>
        <taxon>Desulfobacteriaceae</taxon>
        <taxon>Desulfobacterium</taxon>
        <taxon>environmental samples</taxon>
    </lineage>
</organism>
<dbReference type="EMBL" id="OJIN01000195">
    <property type="protein sequence ID" value="SPD75304.1"/>
    <property type="molecule type" value="Genomic_DNA"/>
</dbReference>
<dbReference type="AlphaFoldDB" id="A0A445N0P5"/>
<sequence length="45" mass="4978">MILRETLIKAGLTFDDIHEIKGIKLDEAMKHEAALRSQGVDVISA</sequence>
<proteinExistence type="predicted"/>
<evidence type="ECO:0000313" key="1">
    <source>
        <dbReference type="EMBL" id="SPD75304.1"/>
    </source>
</evidence>
<accession>A0A445N0P5</accession>
<name>A0A445N0P5_9BACT</name>
<protein>
    <submittedName>
        <fullName evidence="1">Uncharacterized protein</fullName>
    </submittedName>
</protein>
<reference evidence="1" key="1">
    <citation type="submission" date="2018-01" db="EMBL/GenBank/DDBJ databases">
        <authorList>
            <person name="Regsiter A."/>
            <person name="William W."/>
        </authorList>
    </citation>
    <scope>NUCLEOTIDE SEQUENCE</scope>
    <source>
        <strain evidence="1">TRIP AH-1</strain>
    </source>
</reference>